<organism evidence="14 15">
    <name type="scientific">Patiria miniata</name>
    <name type="common">Bat star</name>
    <name type="synonym">Asterina miniata</name>
    <dbReference type="NCBI Taxonomy" id="46514"/>
    <lineage>
        <taxon>Eukaryota</taxon>
        <taxon>Metazoa</taxon>
        <taxon>Echinodermata</taxon>
        <taxon>Eleutherozoa</taxon>
        <taxon>Asterozoa</taxon>
        <taxon>Asteroidea</taxon>
        <taxon>Valvatacea</taxon>
        <taxon>Valvatida</taxon>
        <taxon>Asterinidae</taxon>
        <taxon>Patiria</taxon>
    </lineage>
</organism>
<dbReference type="OMA" id="RVKFGHD"/>
<comment type="similarity">
    <text evidence="3">Belongs to the PIGG/PIGN/PIGO family. PIGG subfamily.</text>
</comment>
<feature type="transmembrane region" description="Helical" evidence="12">
    <location>
        <begin position="522"/>
        <end position="543"/>
    </location>
</feature>
<proteinExistence type="inferred from homology"/>
<feature type="transmembrane region" description="Helical" evidence="12">
    <location>
        <begin position="943"/>
        <end position="965"/>
    </location>
</feature>
<feature type="transmembrane region" description="Helical" evidence="12">
    <location>
        <begin position="441"/>
        <end position="467"/>
    </location>
</feature>
<dbReference type="OrthoDB" id="272139at2759"/>
<evidence type="ECO:0000256" key="2">
    <source>
        <dbReference type="ARBA" id="ARBA00004687"/>
    </source>
</evidence>
<feature type="region of interest" description="Disordered" evidence="11">
    <location>
        <begin position="744"/>
        <end position="765"/>
    </location>
</feature>
<evidence type="ECO:0000259" key="13">
    <source>
        <dbReference type="Pfam" id="PF19316"/>
    </source>
</evidence>
<dbReference type="InterPro" id="IPR039527">
    <property type="entry name" value="PIGG/GPI7"/>
</dbReference>
<evidence type="ECO:0000313" key="14">
    <source>
        <dbReference type="EnsemblMetazoa" id="XP_038067987.1"/>
    </source>
</evidence>
<feature type="transmembrane region" description="Helical" evidence="12">
    <location>
        <begin position="555"/>
        <end position="577"/>
    </location>
</feature>
<evidence type="ECO:0000256" key="6">
    <source>
        <dbReference type="ARBA" id="ARBA00022692"/>
    </source>
</evidence>
<comment type="subcellular location">
    <subcellularLocation>
        <location evidence="1">Endoplasmic reticulum membrane</location>
        <topology evidence="1">Multi-pass membrane protein</topology>
    </subcellularLocation>
</comment>
<keyword evidence="5" id="KW-0808">Transferase</keyword>
<keyword evidence="4" id="KW-0337">GPI-anchor biosynthesis</keyword>
<keyword evidence="8 12" id="KW-1133">Transmembrane helix</keyword>
<dbReference type="GeneID" id="119737600"/>
<evidence type="ECO:0000256" key="10">
    <source>
        <dbReference type="ARBA" id="ARBA00023180"/>
    </source>
</evidence>
<keyword evidence="6 12" id="KW-0812">Transmembrane</keyword>
<dbReference type="RefSeq" id="XP_038067987.1">
    <property type="nucleotide sequence ID" value="XM_038212059.1"/>
</dbReference>
<dbReference type="Proteomes" id="UP000887568">
    <property type="component" value="Unplaced"/>
</dbReference>
<feature type="compositionally biased region" description="Low complexity" evidence="11">
    <location>
        <begin position="744"/>
        <end position="755"/>
    </location>
</feature>
<keyword evidence="9 12" id="KW-0472">Membrane</keyword>
<evidence type="ECO:0000256" key="1">
    <source>
        <dbReference type="ARBA" id="ARBA00004477"/>
    </source>
</evidence>
<feature type="transmembrane region" description="Helical" evidence="12">
    <location>
        <begin position="583"/>
        <end position="604"/>
    </location>
</feature>
<evidence type="ECO:0000313" key="15">
    <source>
        <dbReference type="Proteomes" id="UP000887568"/>
    </source>
</evidence>
<evidence type="ECO:0000256" key="11">
    <source>
        <dbReference type="SAM" id="MobiDB-lite"/>
    </source>
</evidence>
<evidence type="ECO:0000256" key="4">
    <source>
        <dbReference type="ARBA" id="ARBA00022502"/>
    </source>
</evidence>
<dbReference type="InterPro" id="IPR002591">
    <property type="entry name" value="Phosphodiest/P_Trfase"/>
</dbReference>
<evidence type="ECO:0000256" key="7">
    <source>
        <dbReference type="ARBA" id="ARBA00022824"/>
    </source>
</evidence>
<keyword evidence="7" id="KW-0256">Endoplasmic reticulum</keyword>
<dbReference type="InterPro" id="IPR037674">
    <property type="entry name" value="PIG-G_N"/>
</dbReference>
<dbReference type="RefSeq" id="XP_038067986.1">
    <property type="nucleotide sequence ID" value="XM_038212058.1"/>
</dbReference>
<feature type="domain" description="GPI ethanolamine phosphate transferase 2 C-terminal" evidence="13">
    <location>
        <begin position="531"/>
        <end position="949"/>
    </location>
</feature>
<dbReference type="EnsemblMetazoa" id="XM_038212059.1">
    <property type="protein sequence ID" value="XP_038067987.1"/>
    <property type="gene ID" value="LOC119737600"/>
</dbReference>
<dbReference type="SUPFAM" id="SSF53649">
    <property type="entry name" value="Alkaline phosphatase-like"/>
    <property type="match status" value="1"/>
</dbReference>
<protein>
    <recommendedName>
        <fullName evidence="13">GPI ethanolamine phosphate transferase 2 C-terminal domain-containing protein</fullName>
    </recommendedName>
</protein>
<feature type="transmembrane region" description="Helical" evidence="12">
    <location>
        <begin position="716"/>
        <end position="738"/>
    </location>
</feature>
<evidence type="ECO:0000256" key="3">
    <source>
        <dbReference type="ARBA" id="ARBA00005315"/>
    </source>
</evidence>
<keyword evidence="10" id="KW-0325">Glycoprotein</keyword>
<dbReference type="PANTHER" id="PTHR23072:SF0">
    <property type="entry name" value="GPI ETHANOLAMINE PHOSPHATE TRANSFERASE 2"/>
    <property type="match status" value="1"/>
</dbReference>
<dbReference type="CDD" id="cd16024">
    <property type="entry name" value="GPI_EPT_2"/>
    <property type="match status" value="1"/>
</dbReference>
<dbReference type="Pfam" id="PF19316">
    <property type="entry name" value="PIGO_PIGG"/>
    <property type="match status" value="1"/>
</dbReference>
<dbReference type="InterPro" id="IPR045687">
    <property type="entry name" value="PIGG/GPI7_C"/>
</dbReference>
<dbReference type="FunFam" id="3.40.720.10:FF:000018">
    <property type="entry name" value="Putative GPI ethanolamine phosphate transferase 2"/>
    <property type="match status" value="1"/>
</dbReference>
<dbReference type="AlphaFoldDB" id="A0A914AW57"/>
<evidence type="ECO:0000256" key="9">
    <source>
        <dbReference type="ARBA" id="ARBA00023136"/>
    </source>
</evidence>
<feature type="transmembrane region" description="Helical" evidence="12">
    <location>
        <begin position="859"/>
        <end position="881"/>
    </location>
</feature>
<dbReference type="GO" id="GO:0006506">
    <property type="term" value="P:GPI anchor biosynthetic process"/>
    <property type="evidence" value="ECO:0007669"/>
    <property type="project" value="UniProtKB-KW"/>
</dbReference>
<dbReference type="PANTHER" id="PTHR23072">
    <property type="entry name" value="PHOSPHATIDYLINOSITOL GLYCAN-RELATED"/>
    <property type="match status" value="1"/>
</dbReference>
<feature type="transmembrane region" description="Helical" evidence="12">
    <location>
        <begin position="902"/>
        <end position="923"/>
    </location>
</feature>
<name>A0A914AW57_PATMI</name>
<comment type="pathway">
    <text evidence="2">Glycolipid biosynthesis; glycosylphosphatidylinositol-anchor biosynthesis.</text>
</comment>
<dbReference type="Pfam" id="PF01663">
    <property type="entry name" value="Phosphodiest"/>
    <property type="match status" value="1"/>
</dbReference>
<dbReference type="GO" id="GO:0051267">
    <property type="term" value="F:CP2 mannose-ethanolamine phosphotransferase activity"/>
    <property type="evidence" value="ECO:0007669"/>
    <property type="project" value="TreeGrafter"/>
</dbReference>
<evidence type="ECO:0000256" key="12">
    <source>
        <dbReference type="SAM" id="Phobius"/>
    </source>
</evidence>
<reference evidence="14" key="1">
    <citation type="submission" date="2022-11" db="UniProtKB">
        <authorList>
            <consortium name="EnsemblMetazoa"/>
        </authorList>
    </citation>
    <scope>IDENTIFICATION</scope>
</reference>
<sequence>MRLSGLQLLLLCIVGEFLGLDIFLKGFFPVKKAVEGYATFNNLPREPLESMPASEGLPSDEPDSGVAPIGPVFGRLVVILIDALRADFVYGERNKYDMPYTRMLIGLGGTRSFLARAHPPTVTMPRIKALTSGTIPGFVDIVLNLDSTALVEDNLISQMHRQGRQLYFYGDDTWMKLFPGHFADADGTTSFFVTDYTEVDNNVTRHIQPALFNPNWDALVLHYLGLDHIGHLGGPTSPLISPKLKEMDGVIRTIHETIREQDKSLALPTLIMLCGDHGMSDAGSHGGASNSETITPMVFISSAFKQVAEAATPHPDEVYQIDVAATLSLLMGLPIPQNSLGVAVPTMLEDKLSARQHLRALQLNGHQLSQVLKQNVDSYETDEGYLAYQHALRSHAVWLSHTTNGSGIDTRTISRKAATQYVKAMRLMKDKVASSLARYDLHAMGCGLVLMWLVLFLLCYGASSLSIPSHVTSDLTPSFLLLIGCCLAAGITHVALCTAAGGATSELLCAPSGGARARSVTLILIGGSLAAILLSALTTFGWLRRILQSLTGISWFEKFLLAGTVGHTLTLAASSFVEEEHQTWYFLTLTFTLATSIYATASAIGQSGDKMAARVAMGTAAALVVSRLLRAWNQTGMKWADQPDIGDWLVRPENKVSLSVLTCSSFAIIYIVRCYGRPNYRLLAALLGAYLYRYATGAVTLPVALPTSQKGTYEAWVVYSLVIISLAHFVVKYATLLYGPRNQTKTEQTTTDDQTANSLTTEPKKKNSKDFSRILKELCDIHVMLMALLLRPHNSGVVAMSVLLQHCIVGLVLPWLRLRLWAVTLAHIWMGQAAFFAQGNSNSLATVDISAGYVGMSSYIHSVAGLLTAISTYAGPMLWLLRLLVYITEHHYTNYRSAYLEVAHTLALSRALPLAIYTGLVTLQRYHLFVWSVFSPKLLYQTMNTYVVSGGIVLVLVHCGIARWFRLQER</sequence>
<keyword evidence="15" id="KW-1185">Reference proteome</keyword>
<feature type="transmembrane region" description="Helical" evidence="12">
    <location>
        <begin position="796"/>
        <end position="813"/>
    </location>
</feature>
<dbReference type="GO" id="GO:0005789">
    <property type="term" value="C:endoplasmic reticulum membrane"/>
    <property type="evidence" value="ECO:0007669"/>
    <property type="project" value="UniProtKB-SubCell"/>
</dbReference>
<evidence type="ECO:0000256" key="8">
    <source>
        <dbReference type="ARBA" id="ARBA00022989"/>
    </source>
</evidence>
<feature type="transmembrane region" description="Helical" evidence="12">
    <location>
        <begin position="682"/>
        <end position="704"/>
    </location>
</feature>
<dbReference type="EnsemblMetazoa" id="XM_038212058.1">
    <property type="protein sequence ID" value="XP_038067986.1"/>
    <property type="gene ID" value="LOC119737600"/>
</dbReference>
<dbReference type="InterPro" id="IPR017850">
    <property type="entry name" value="Alkaline_phosphatase_core_sf"/>
</dbReference>
<evidence type="ECO:0000256" key="5">
    <source>
        <dbReference type="ARBA" id="ARBA00022679"/>
    </source>
</evidence>
<accession>A0A914AW57</accession>
<dbReference type="Gene3D" id="3.40.720.10">
    <property type="entry name" value="Alkaline Phosphatase, subunit A"/>
    <property type="match status" value="1"/>
</dbReference>
<feature type="transmembrane region" description="Helical" evidence="12">
    <location>
        <begin position="479"/>
        <end position="502"/>
    </location>
</feature>